<feature type="signal peptide" evidence="16">
    <location>
        <begin position="1"/>
        <end position="19"/>
    </location>
</feature>
<feature type="transmembrane region" description="Helical" evidence="15">
    <location>
        <begin position="2610"/>
        <end position="2628"/>
    </location>
</feature>
<dbReference type="Pfam" id="PF02010">
    <property type="entry name" value="REJ"/>
    <property type="match status" value="1"/>
</dbReference>
<feature type="transmembrane region" description="Helical" evidence="15">
    <location>
        <begin position="2217"/>
        <end position="2240"/>
    </location>
</feature>
<evidence type="ECO:0000256" key="9">
    <source>
        <dbReference type="ARBA" id="ARBA00023136"/>
    </source>
</evidence>
<dbReference type="GO" id="GO:0005929">
    <property type="term" value="C:cilium"/>
    <property type="evidence" value="ECO:0007669"/>
    <property type="project" value="UniProtKB-SubCell"/>
</dbReference>
<evidence type="ECO:0000256" key="7">
    <source>
        <dbReference type="ARBA" id="ARBA00022989"/>
    </source>
</evidence>
<dbReference type="InterPro" id="IPR001024">
    <property type="entry name" value="PLAT/LH2_dom"/>
</dbReference>
<dbReference type="Gene3D" id="2.60.220.50">
    <property type="match status" value="1"/>
</dbReference>
<dbReference type="InterPro" id="IPR003915">
    <property type="entry name" value="PKD_2"/>
</dbReference>
<dbReference type="InterPro" id="IPR051223">
    <property type="entry name" value="Polycystin"/>
</dbReference>
<keyword evidence="7 15" id="KW-1133">Transmembrane helix</keyword>
<dbReference type="InterPro" id="IPR046791">
    <property type="entry name" value="Polycystin_dom"/>
</dbReference>
<dbReference type="Gene3D" id="2.60.40.10">
    <property type="entry name" value="Immunoglobulins"/>
    <property type="match status" value="2"/>
</dbReference>
<evidence type="ECO:0000256" key="2">
    <source>
        <dbReference type="ARBA" id="ARBA00004651"/>
    </source>
</evidence>
<feature type="transmembrane region" description="Helical" evidence="15">
    <location>
        <begin position="1814"/>
        <end position="1834"/>
    </location>
</feature>
<keyword evidence="4" id="KW-1003">Cell membrane</keyword>
<keyword evidence="6 16" id="KW-0732">Signal</keyword>
<evidence type="ECO:0000256" key="4">
    <source>
        <dbReference type="ARBA" id="ARBA00022475"/>
    </source>
</evidence>
<feature type="transmembrane region" description="Helical" evidence="15">
    <location>
        <begin position="2066"/>
        <end position="2087"/>
    </location>
</feature>
<dbReference type="InterPro" id="IPR036392">
    <property type="entry name" value="PLAT/LH2_dom_sf"/>
</dbReference>
<dbReference type="PANTHER" id="PTHR10877">
    <property type="entry name" value="POLYCYSTIN FAMILY MEMBER"/>
    <property type="match status" value="1"/>
</dbReference>
<dbReference type="InterPro" id="IPR013783">
    <property type="entry name" value="Ig-like_fold"/>
</dbReference>
<keyword evidence="20" id="KW-1185">Reference proteome</keyword>
<keyword evidence="11" id="KW-0325">Glycoprotein</keyword>
<feature type="domain" description="PKD" evidence="17">
    <location>
        <begin position="310"/>
        <end position="376"/>
    </location>
</feature>
<evidence type="ECO:0000256" key="11">
    <source>
        <dbReference type="ARBA" id="ARBA00023180"/>
    </source>
</evidence>
<dbReference type="PRINTS" id="PR01433">
    <property type="entry name" value="POLYCYSTIN2"/>
</dbReference>
<evidence type="ECO:0000256" key="1">
    <source>
        <dbReference type="ARBA" id="ARBA00004138"/>
    </source>
</evidence>
<feature type="domain" description="PLAT" evidence="18">
    <location>
        <begin position="1859"/>
        <end position="1978"/>
    </location>
</feature>
<dbReference type="GO" id="GO:0005886">
    <property type="term" value="C:plasma membrane"/>
    <property type="evidence" value="ECO:0007669"/>
    <property type="project" value="UniProtKB-SubCell"/>
</dbReference>
<dbReference type="GO" id="GO:0005262">
    <property type="term" value="F:calcium channel activity"/>
    <property type="evidence" value="ECO:0007669"/>
    <property type="project" value="TreeGrafter"/>
</dbReference>
<dbReference type="STRING" id="7574.A0A1S3I4T6"/>
<sequence length="2835" mass="320480">MGTLWTALLLLGLISSSISEVLFDADDKNGTVSNQVHDLGSTPHVCRGNLAKCDEGMTLAVSLRPSRQPPKHKYTYFISNGGQTAASEGFYIRQNYGKEFEVGVAKQGTLWTVRFGLDARKWTTVTLVWNLERGLTVFVDGFLVQENRAGVSRLHIPYTIDPFPRLLVGKANDEVSSAEMFDGNVRTVRHWSYILTIEELQNIDDTNLFRLGCLASVAVETTDVTEFQHPVMACRQHCHASGRKVALLKDNKLCGCFDTPEDVRDLQATCDPSLGSWEVFTVSHVTDTMSEVTVQVKKETFSQKPYTLPGEEVLLRITSDADEDVWYIVDFKDGVTVETTKPDVSHSWKNPGTYSVNVTVLGRTVAGTATVDVEIQFVDEGERPEVVDIVAYEESTASRYIRHQLTSIGRAPMTCTMDFGDESPLFEVTFNEFIGSHDVYHNYSLPGLYRTSATCKNKFGERSTSEIIRARNWYFDHTLMSTGDKVVFPFTAVDSLQSNVHVLVNEKAVPYQVQNSSLLVDGEVFNKPGGRFLTVTYDHVMFLKHILDVQEEIGNVTIAADKYHTVINDTIEFTFTFGRGDPIHVLIDYGDGFEEELYIQSAERPVRVTKTHSYTDLGLYHVKVEAANDVHYVSVYKVVTVERPLSYAEFYASNVTHPYDAVNFTVVADRGMPSIPLTCIFYYQDGEKEFVHGVTVTDDGEPFVHFRRYADFGIYNVKVVVSNNISSIDLYHLIQVGDNLTWVDLTTRTERVRVREDTADVQIYCPTGSAVTYTVDFGDGNIMVVLPHDIATTTPETYYTTTPQAPSLATDSFITSNDTLNAIELSKTPLDNVTLVEDDLLATRKRRAVNSTDWSESKNGTWQQAPFNHRMIALESLAAVEVGSGDMEGSGDVLVPTRPNKALPTTEGALSTQPNLYYDGFRVPEDGQIASPQDYSRSEDGRTVHVYHKYMKEGNFLVKVTASNKFGYVQNILCQDIVSRSEVLDLRQCARPRIKFRGLSTSLESPYQRMRSEKVIVDVAASIDCEGIKKATYSWKVFRIHQEIDPILERPTHEICTLLDKRTRFRMEPLTLPWGMYRLVATVSPLQHHVTYSKEDLYLEITKTPLVADIAGEPIRGVVYYDSLTIDMSASHDPDEEATEDPAFILDLFCYPMDVKEEFDKYDLEGLRNTSRHVTNSSNVHIHAFPTDDDGESECFKDPETKYVDFRGKKVRFAASNLGLNSSYVMHLFVSKDDRVSNMSQRFQVWNSNFTLEGMLNRLQELLASGDTGAVVMVLGTATKSMGNNSDDGVVGDLIGVVDEVAEKLQDTGQIIGATNALGALTGNSGGGKDDNKKKASSAVSKMAGKTRELTLSEPITKVEEVGAGMINVFSNIVPDNIDTEKMKEEARMRKRKRRAPHELGDIGSMHICKCLPPPKGEFEEEEVDIEAMTPKDGCPKLDADVRDLCQYFDDEEVIYMMQFEHIDDRKILLAERIEQFNAELQMKKDNDQEVTSNIGNAANGVTDVLLEKTEPDNPEPIVIESPKIALKLQKTNATEGGSQKMQAKGGGFNMPGDVLSQGSGGNASVGAKLMTSKNNPYSWGDTSSAIKTPVLSLSYMNEDGSPMEISNASEPIEIVLDKDASVIPKAVNFSLLSDGSLKCHHTKIPTNGSTIHVIVRPTLPEDRFRVYIKHMEFPNKTHYDHVDYIPREEDVDTEEDDVREELRYTYFPPANVTSLNGSYYICVELYGAKVTFPLIETNHSYSWQLYTSGCRFWNETTNDWGTDGCYVGELTHTKKTQCLCTHLTNFGGDFVVPPNSIDFSTVFSKFKDLHENAAVFSTVVTVLGLYFILLGWARYKDKKDKLKWEATPLEDNLPTDNYHYQITVTTGMRKKAGTTSKVSFILSGDDGDTGVRRLGDGKRKKFERGSILNFILSVEHSLGPLTFLRIWHDNCGHGKERSWFLEQVQLQDLQTGEKFFFLCDRWLAVEEDDGMVERILPVAGLEDLSDFKHLFSSSVKKKLTNEHLWFSVVSRPTKSNFTRVQRISCCLSLLFCTMIANAMFFKADDKKEKVNAIKLGPLSFTLSQLYVSLISTLIVFPVNLILVTVFRKARPKKNTISQMNAAIKSKKFRWRSMNPGSSLWNNVEKTKMQKFKESMSKILTFHQRSKYETEIPEEELPGYDKKKKKKGFTLPHWCMYFAWFLCFCSVSCSAFFVILYSLEWGKEKANEWLTTFVLSFFQSVVVVQPIKVFLLAAFISCVLKKPELDEEETFDEPPTTTTDEYLKKQQVNLQDLIMRRKMAQSSLKPPDLTALTAAREQRMKEIQMEAIIKEILIYFFFLLILFFLSYQTRSTSSYLFTEMIRNTFINTSPAIKDVHTIPQYWAWLNSVLLPGLYASSMYNGKRLDWRQSLAIDGFGANRVGVGRLRQMRVKDNTCRVQPLFRKIIHRCRDDYNWNDDDARDYYPLWKLPPQDNETALDILGDADTPWVYQSSLKLKNAPYMGVVNFYKGGGYVQDLGRTARASKRITQKLKDDDWFDQYTRAIFVEFTLFNPNVNLFASVVILKEFLAAGGSTTMPEIKIFRLFPYVGGFGIVVIIFELMFGAFTIYFLVREVGKIRKEGKAYFREFWNLMEFSTTCFSIAAIAMYIMKHGLAALAMNALEKSGSADFVNFQSLALWDETFGYMVGVVVFLATIKSLKLLRFNRRMGMLGDTIRIATQDLKVFSITFFLYFFAFCQAAYLLFGRHLPSYGTFIGSVEALFAFSLGSFSFDDMKDANPVLGPLFFFLFVAVVYIGLMGMFLTIINDSFATVKANAEMQSNDYEMVDFIVKRFKAAFGMETKEEPKEEDEEGDKEKN</sequence>
<dbReference type="PROSITE" id="PS50095">
    <property type="entry name" value="PLAT"/>
    <property type="match status" value="1"/>
</dbReference>
<protein>
    <submittedName>
        <fullName evidence="21">Uncharacterized protein LOC106161002</fullName>
    </submittedName>
</protein>
<comment type="caution">
    <text evidence="14">Lacks conserved residue(s) required for the propagation of feature annotation.</text>
</comment>
<dbReference type="Gene3D" id="2.60.120.200">
    <property type="match status" value="1"/>
</dbReference>
<dbReference type="InterPro" id="IPR013320">
    <property type="entry name" value="ConA-like_dom_sf"/>
</dbReference>
<feature type="transmembrane region" description="Helical" evidence="15">
    <location>
        <begin position="2174"/>
        <end position="2197"/>
    </location>
</feature>
<dbReference type="InterPro" id="IPR013122">
    <property type="entry name" value="PKD1_2_channel"/>
</dbReference>
<dbReference type="FunFam" id="2.60.60.20:FF:000022">
    <property type="entry name" value="Uncharacterized protein"/>
    <property type="match status" value="1"/>
</dbReference>
<accession>A0A1S3I4T6</accession>
<evidence type="ECO:0000256" key="14">
    <source>
        <dbReference type="PROSITE-ProRule" id="PRU00152"/>
    </source>
</evidence>
<dbReference type="PANTHER" id="PTHR10877:SF194">
    <property type="entry name" value="LOCATION OF VULVA DEFECTIVE 1"/>
    <property type="match status" value="1"/>
</dbReference>
<keyword evidence="12" id="KW-0966">Cell projection</keyword>
<keyword evidence="9 15" id="KW-0472">Membrane</keyword>
<keyword evidence="10" id="KW-1015">Disulfide bond</keyword>
<evidence type="ECO:0000256" key="13">
    <source>
        <dbReference type="PIRSR" id="PIRSR603915-2"/>
    </source>
</evidence>
<evidence type="ECO:0000259" key="17">
    <source>
        <dbReference type="PROSITE" id="PS50093"/>
    </source>
</evidence>
<dbReference type="Proteomes" id="UP000085678">
    <property type="component" value="Unplaced"/>
</dbReference>
<feature type="domain" description="PKD" evidence="17">
    <location>
        <begin position="580"/>
        <end position="648"/>
    </location>
</feature>
<dbReference type="PROSITE" id="PS50093">
    <property type="entry name" value="PKD"/>
    <property type="match status" value="2"/>
</dbReference>
<evidence type="ECO:0000256" key="3">
    <source>
        <dbReference type="ARBA" id="ARBA00007200"/>
    </source>
</evidence>
<evidence type="ECO:0000256" key="5">
    <source>
        <dbReference type="ARBA" id="ARBA00022692"/>
    </source>
</evidence>
<evidence type="ECO:0000256" key="15">
    <source>
        <dbReference type="SAM" id="Phobius"/>
    </source>
</evidence>
<evidence type="ECO:0000256" key="10">
    <source>
        <dbReference type="ARBA" id="ARBA00023157"/>
    </source>
</evidence>
<dbReference type="SUPFAM" id="SSF49299">
    <property type="entry name" value="PKD domain"/>
    <property type="match status" value="3"/>
</dbReference>
<dbReference type="OrthoDB" id="444119at2759"/>
<dbReference type="GeneID" id="106161002"/>
<evidence type="ECO:0000256" key="12">
    <source>
        <dbReference type="ARBA" id="ARBA00023273"/>
    </source>
</evidence>
<dbReference type="InterPro" id="IPR000601">
    <property type="entry name" value="PKD_dom"/>
</dbReference>
<dbReference type="InterPro" id="IPR002859">
    <property type="entry name" value="PKD/REJ-like"/>
</dbReference>
<evidence type="ECO:0000313" key="20">
    <source>
        <dbReference type="Proteomes" id="UP000085678"/>
    </source>
</evidence>
<feature type="transmembrane region" description="Helical" evidence="15">
    <location>
        <begin position="2021"/>
        <end position="2042"/>
    </location>
</feature>
<dbReference type="SMART" id="SM00303">
    <property type="entry name" value="GPS"/>
    <property type="match status" value="1"/>
</dbReference>
<evidence type="ECO:0000313" key="21">
    <source>
        <dbReference type="RefSeq" id="XP_013393280.1"/>
    </source>
</evidence>
<dbReference type="InParanoid" id="A0A1S3I4T6"/>
<evidence type="ECO:0000259" key="18">
    <source>
        <dbReference type="PROSITE" id="PS50095"/>
    </source>
</evidence>
<dbReference type="InterPro" id="IPR000203">
    <property type="entry name" value="GPS"/>
</dbReference>
<dbReference type="SMART" id="SM00308">
    <property type="entry name" value="LH2"/>
    <property type="match status" value="1"/>
</dbReference>
<dbReference type="Pfam" id="PF01825">
    <property type="entry name" value="GPS"/>
    <property type="match status" value="1"/>
</dbReference>
<organism evidence="20 21">
    <name type="scientific">Lingula anatina</name>
    <name type="common">Brachiopod</name>
    <name type="synonym">Lingula unguis</name>
    <dbReference type="NCBI Taxonomy" id="7574"/>
    <lineage>
        <taxon>Eukaryota</taxon>
        <taxon>Metazoa</taxon>
        <taxon>Spiralia</taxon>
        <taxon>Lophotrochozoa</taxon>
        <taxon>Brachiopoda</taxon>
        <taxon>Linguliformea</taxon>
        <taxon>Lingulata</taxon>
        <taxon>Lingulida</taxon>
        <taxon>Linguloidea</taxon>
        <taxon>Lingulidae</taxon>
        <taxon>Lingula</taxon>
    </lineage>
</organism>
<gene>
    <name evidence="21" type="primary">LOC106161002</name>
</gene>
<evidence type="ECO:0000259" key="19">
    <source>
        <dbReference type="PROSITE" id="PS50221"/>
    </source>
</evidence>
<comment type="subcellular location">
    <subcellularLocation>
        <location evidence="2">Cell membrane</location>
        <topology evidence="2">Multi-pass membrane protein</topology>
    </subcellularLocation>
    <subcellularLocation>
        <location evidence="1">Cell projection</location>
        <location evidence="1">Cilium</location>
    </subcellularLocation>
</comment>
<reference evidence="21" key="1">
    <citation type="submission" date="2025-08" db="UniProtKB">
        <authorList>
            <consortium name="RefSeq"/>
        </authorList>
    </citation>
    <scope>IDENTIFICATION</scope>
    <source>
        <tissue evidence="21">Gonads</tissue>
    </source>
</reference>
<proteinExistence type="inferred from homology"/>
<feature type="transmembrane region" description="Helical" evidence="15">
    <location>
        <begin position="2563"/>
        <end position="2590"/>
    </location>
</feature>
<dbReference type="RefSeq" id="XP_013393280.1">
    <property type="nucleotide sequence ID" value="XM_013537826.1"/>
</dbReference>
<feature type="disulfide bond" evidence="13">
    <location>
        <begin position="2415"/>
        <end position="2428"/>
    </location>
</feature>
<dbReference type="CDD" id="cd00146">
    <property type="entry name" value="PKD"/>
    <property type="match status" value="1"/>
</dbReference>
<dbReference type="InterPro" id="IPR057244">
    <property type="entry name" value="GAIN_B"/>
</dbReference>
<name>A0A1S3I4T6_LINAN</name>
<dbReference type="KEGG" id="lak:106161002"/>
<evidence type="ECO:0000256" key="6">
    <source>
        <dbReference type="ARBA" id="ARBA00022729"/>
    </source>
</evidence>
<dbReference type="SUPFAM" id="SSF49723">
    <property type="entry name" value="Lipase/lipooxygenase domain (PLAT/LH2 domain)"/>
    <property type="match status" value="1"/>
</dbReference>
<feature type="transmembrane region" description="Helical" evidence="15">
    <location>
        <begin position="2308"/>
        <end position="2327"/>
    </location>
</feature>
<dbReference type="Pfam" id="PF01477">
    <property type="entry name" value="PLAT"/>
    <property type="match status" value="1"/>
</dbReference>
<evidence type="ECO:0000256" key="16">
    <source>
        <dbReference type="SAM" id="SignalP"/>
    </source>
</evidence>
<dbReference type="Pfam" id="PF00801">
    <property type="entry name" value="PKD"/>
    <property type="match status" value="1"/>
</dbReference>
<dbReference type="Gene3D" id="2.60.60.20">
    <property type="entry name" value="PLAT/LH2 domain"/>
    <property type="match status" value="1"/>
</dbReference>
<dbReference type="InterPro" id="IPR046338">
    <property type="entry name" value="GAIN_dom_sf"/>
</dbReference>
<feature type="transmembrane region" description="Helical" evidence="15">
    <location>
        <begin position="2761"/>
        <end position="2783"/>
    </location>
</feature>
<dbReference type="InterPro" id="IPR035986">
    <property type="entry name" value="PKD_dom_sf"/>
</dbReference>
<feature type="chain" id="PRO_5010366852" evidence="16">
    <location>
        <begin position="20"/>
        <end position="2835"/>
    </location>
</feature>
<feature type="domain" description="GAIN-B" evidence="19">
    <location>
        <begin position="1658"/>
        <end position="1798"/>
    </location>
</feature>
<dbReference type="GO" id="GO:0050982">
    <property type="term" value="P:detection of mechanical stimulus"/>
    <property type="evidence" value="ECO:0007669"/>
    <property type="project" value="TreeGrafter"/>
</dbReference>
<evidence type="ECO:0000256" key="8">
    <source>
        <dbReference type="ARBA" id="ARBA00023069"/>
    </source>
</evidence>
<keyword evidence="5 15" id="KW-0812">Transmembrane</keyword>
<feature type="transmembrane region" description="Helical" evidence="15">
    <location>
        <begin position="2661"/>
        <end position="2680"/>
    </location>
</feature>
<dbReference type="FunFam" id="1.10.287.70:FF:000086">
    <property type="entry name" value="Polycystic kidney disease 2"/>
    <property type="match status" value="1"/>
</dbReference>
<keyword evidence="8" id="KW-0969">Cilium</keyword>
<dbReference type="Pfam" id="PF08016">
    <property type="entry name" value="PKD_channel"/>
    <property type="match status" value="1"/>
</dbReference>
<feature type="transmembrane region" description="Helical" evidence="15">
    <location>
        <begin position="2700"/>
        <end position="2722"/>
    </location>
</feature>
<comment type="similarity">
    <text evidence="3">Belongs to the polycystin family.</text>
</comment>
<dbReference type="PROSITE" id="PS50221">
    <property type="entry name" value="GAIN_B"/>
    <property type="match status" value="1"/>
</dbReference>
<dbReference type="SUPFAM" id="SSF49899">
    <property type="entry name" value="Concanavalin A-like lectins/glucanases"/>
    <property type="match status" value="1"/>
</dbReference>
<dbReference type="GO" id="GO:0005509">
    <property type="term" value="F:calcium ion binding"/>
    <property type="evidence" value="ECO:0007669"/>
    <property type="project" value="InterPro"/>
</dbReference>
<dbReference type="Pfam" id="PF20519">
    <property type="entry name" value="Polycystin_dom"/>
    <property type="match status" value="1"/>
</dbReference>